<gene>
    <name evidence="5" type="primary">20196028</name>
    <name evidence="4" type="ORF">HELRODRAFT_127777</name>
</gene>
<organism evidence="5 6">
    <name type="scientific">Helobdella robusta</name>
    <name type="common">Californian leech</name>
    <dbReference type="NCBI Taxonomy" id="6412"/>
    <lineage>
        <taxon>Eukaryota</taxon>
        <taxon>Metazoa</taxon>
        <taxon>Spiralia</taxon>
        <taxon>Lophotrochozoa</taxon>
        <taxon>Annelida</taxon>
        <taxon>Clitellata</taxon>
        <taxon>Hirudinea</taxon>
        <taxon>Rhynchobdellida</taxon>
        <taxon>Glossiphoniidae</taxon>
        <taxon>Helobdella</taxon>
    </lineage>
</organism>
<dbReference type="InterPro" id="IPR002018">
    <property type="entry name" value="CarbesteraseB"/>
</dbReference>
<dbReference type="EnsemblMetazoa" id="HelroT127777">
    <property type="protein sequence ID" value="HelroP127777"/>
    <property type="gene ID" value="HelroG127777"/>
</dbReference>
<dbReference type="OrthoDB" id="408631at2759"/>
<name>T1EHH8_HELRO</name>
<dbReference type="Gene3D" id="3.40.50.1820">
    <property type="entry name" value="alpha/beta hydrolase"/>
    <property type="match status" value="1"/>
</dbReference>
<sequence length="59" mass="6544">LASQDIIVVGVEYRIGPDGFLNMQYSNSGLKDQILALKWIRDNIGYFGGDKNRITLAGE</sequence>
<dbReference type="InParanoid" id="T1EHH8"/>
<dbReference type="Pfam" id="PF00135">
    <property type="entry name" value="COesterase"/>
    <property type="match status" value="1"/>
</dbReference>
<dbReference type="RefSeq" id="XP_009028027.1">
    <property type="nucleotide sequence ID" value="XM_009029779.1"/>
</dbReference>
<keyword evidence="6" id="KW-1185">Reference proteome</keyword>
<evidence type="ECO:0000256" key="2">
    <source>
        <dbReference type="ARBA" id="ARBA00022801"/>
    </source>
</evidence>
<dbReference type="CTD" id="20196028"/>
<dbReference type="STRING" id="6412.T1EHH8"/>
<keyword evidence="2" id="KW-0378">Hydrolase</keyword>
<protein>
    <recommendedName>
        <fullName evidence="3">Carboxylesterase type B domain-containing protein</fullName>
    </recommendedName>
</protein>
<proteinExistence type="inferred from homology"/>
<evidence type="ECO:0000313" key="4">
    <source>
        <dbReference type="EMBL" id="ESN93814.1"/>
    </source>
</evidence>
<comment type="similarity">
    <text evidence="1">Belongs to the type-B carboxylesterase/lipase family.</text>
</comment>
<reference evidence="4 6" key="2">
    <citation type="journal article" date="2013" name="Nature">
        <title>Insights into bilaterian evolution from three spiralian genomes.</title>
        <authorList>
            <person name="Simakov O."/>
            <person name="Marletaz F."/>
            <person name="Cho S.J."/>
            <person name="Edsinger-Gonzales E."/>
            <person name="Havlak P."/>
            <person name="Hellsten U."/>
            <person name="Kuo D.H."/>
            <person name="Larsson T."/>
            <person name="Lv J."/>
            <person name="Arendt D."/>
            <person name="Savage R."/>
            <person name="Osoegawa K."/>
            <person name="de Jong P."/>
            <person name="Grimwood J."/>
            <person name="Chapman J.A."/>
            <person name="Shapiro H."/>
            <person name="Aerts A."/>
            <person name="Otillar R.P."/>
            <person name="Terry A.Y."/>
            <person name="Boore J.L."/>
            <person name="Grigoriev I.V."/>
            <person name="Lindberg D.R."/>
            <person name="Seaver E.C."/>
            <person name="Weisblat D.A."/>
            <person name="Putnam N.H."/>
            <person name="Rokhsar D.S."/>
        </authorList>
    </citation>
    <scope>NUCLEOTIDE SEQUENCE</scope>
</reference>
<dbReference type="AlphaFoldDB" id="T1EHH8"/>
<reference evidence="5" key="3">
    <citation type="submission" date="2015-06" db="UniProtKB">
        <authorList>
            <consortium name="EnsemblMetazoa"/>
        </authorList>
    </citation>
    <scope>IDENTIFICATION</scope>
</reference>
<dbReference type="KEGG" id="hro:HELRODRAFT_127777"/>
<evidence type="ECO:0000256" key="1">
    <source>
        <dbReference type="ARBA" id="ARBA00005964"/>
    </source>
</evidence>
<dbReference type="HOGENOM" id="CLU_2967723_0_0_1"/>
<reference evidence="6" key="1">
    <citation type="submission" date="2012-12" db="EMBL/GenBank/DDBJ databases">
        <authorList>
            <person name="Hellsten U."/>
            <person name="Grimwood J."/>
            <person name="Chapman J.A."/>
            <person name="Shapiro H."/>
            <person name="Aerts A."/>
            <person name="Otillar R.P."/>
            <person name="Terry A.Y."/>
            <person name="Boore J.L."/>
            <person name="Simakov O."/>
            <person name="Marletaz F."/>
            <person name="Cho S.-J."/>
            <person name="Edsinger-Gonzales E."/>
            <person name="Havlak P."/>
            <person name="Kuo D.-H."/>
            <person name="Larsson T."/>
            <person name="Lv J."/>
            <person name="Arendt D."/>
            <person name="Savage R."/>
            <person name="Osoegawa K."/>
            <person name="de Jong P."/>
            <person name="Lindberg D.R."/>
            <person name="Seaver E.C."/>
            <person name="Weisblat D.A."/>
            <person name="Putnam N.H."/>
            <person name="Grigoriev I.V."/>
            <person name="Rokhsar D.S."/>
        </authorList>
    </citation>
    <scope>NUCLEOTIDE SEQUENCE</scope>
</reference>
<accession>T1EHH8</accession>
<dbReference type="EMBL" id="KB097587">
    <property type="protein sequence ID" value="ESN93814.1"/>
    <property type="molecule type" value="Genomic_DNA"/>
</dbReference>
<dbReference type="GeneID" id="20196028"/>
<evidence type="ECO:0000259" key="3">
    <source>
        <dbReference type="Pfam" id="PF00135"/>
    </source>
</evidence>
<dbReference type="GO" id="GO:0016787">
    <property type="term" value="F:hydrolase activity"/>
    <property type="evidence" value="ECO:0007669"/>
    <property type="project" value="UniProtKB-KW"/>
</dbReference>
<feature type="domain" description="Carboxylesterase type B" evidence="3">
    <location>
        <begin position="2"/>
        <end position="59"/>
    </location>
</feature>
<dbReference type="SUPFAM" id="SSF53474">
    <property type="entry name" value="alpha/beta-Hydrolases"/>
    <property type="match status" value="1"/>
</dbReference>
<dbReference type="Proteomes" id="UP000015101">
    <property type="component" value="Unassembled WGS sequence"/>
</dbReference>
<dbReference type="PANTHER" id="PTHR43142:SF1">
    <property type="entry name" value="CARBOXYLIC ESTER HYDROLASE"/>
    <property type="match status" value="1"/>
</dbReference>
<dbReference type="PANTHER" id="PTHR43142">
    <property type="entry name" value="CARBOXYLIC ESTER HYDROLASE"/>
    <property type="match status" value="1"/>
</dbReference>
<dbReference type="eggNOG" id="KOG1516">
    <property type="taxonomic scope" value="Eukaryota"/>
</dbReference>
<dbReference type="InterPro" id="IPR029058">
    <property type="entry name" value="AB_hydrolase_fold"/>
</dbReference>
<evidence type="ECO:0000313" key="5">
    <source>
        <dbReference type="EnsemblMetazoa" id="HelroP127777"/>
    </source>
</evidence>
<evidence type="ECO:0000313" key="6">
    <source>
        <dbReference type="Proteomes" id="UP000015101"/>
    </source>
</evidence>
<dbReference type="EMBL" id="AMQM01007209">
    <property type="status" value="NOT_ANNOTATED_CDS"/>
    <property type="molecule type" value="Genomic_DNA"/>
</dbReference>